<sequence>MGLHVHNLGNLPNTVDGRDYFIYVLDYGWREPLTDTLIANFTNMARKASESRSMVIAGIEPVHFANEVFSWHSINGEDGELVLPAVMISTLTPAYFHENNHERRRADEIDDKLLLIPLKAVCTSTDDIIRLINSIFNDIKQKKQLTGFEVVKTLKKGNGRRFADALILEPNFSGVGIDLKKLFNWGN</sequence>
<dbReference type="EMBL" id="CP031775">
    <property type="protein sequence ID" value="QDZ92535.1"/>
    <property type="molecule type" value="Genomic_DNA"/>
</dbReference>
<dbReference type="KEGG" id="sdeo:D0436_19860"/>
<gene>
    <name evidence="1" type="ORF">D0436_19860</name>
</gene>
<name>A0A5B8R1H2_9GAMM</name>
<accession>A0A5B8R1H2</accession>
<evidence type="ECO:0000313" key="1">
    <source>
        <dbReference type="EMBL" id="QDZ92535.1"/>
    </source>
</evidence>
<organism evidence="1 2">
    <name type="scientific">Shewanella decolorationis</name>
    <dbReference type="NCBI Taxonomy" id="256839"/>
    <lineage>
        <taxon>Bacteria</taxon>
        <taxon>Pseudomonadati</taxon>
        <taxon>Pseudomonadota</taxon>
        <taxon>Gammaproteobacteria</taxon>
        <taxon>Alteromonadales</taxon>
        <taxon>Shewanellaceae</taxon>
        <taxon>Shewanella</taxon>
    </lineage>
</organism>
<dbReference type="RefSeq" id="WP_208660296.1">
    <property type="nucleotide sequence ID" value="NZ_CP031775.2"/>
</dbReference>
<proteinExistence type="predicted"/>
<evidence type="ECO:0000313" key="2">
    <source>
        <dbReference type="Proteomes" id="UP000321124"/>
    </source>
</evidence>
<reference evidence="1 2" key="1">
    <citation type="journal article" date="2019" name="Ecotoxicol. Environ. Saf.">
        <title>Microbial characterization of heavy metal resistant bacterial strains isolated from an electroplating wastewater treatment plant.</title>
        <authorList>
            <person name="Cai X."/>
            <person name="Zheng X."/>
            <person name="Zhang D."/>
            <person name="Iqbal W."/>
            <person name="Liu C."/>
            <person name="Yang B."/>
            <person name="Zhao X."/>
            <person name="Lu X."/>
            <person name="Mao Y."/>
        </authorList>
    </citation>
    <scope>NUCLEOTIDE SEQUENCE [LARGE SCALE GENOMIC DNA]</scope>
    <source>
        <strain evidence="1 2">Ni1-3</strain>
    </source>
</reference>
<protein>
    <submittedName>
        <fullName evidence="1">Uncharacterized protein</fullName>
    </submittedName>
</protein>
<dbReference type="AlphaFoldDB" id="A0A5B8R1H2"/>
<dbReference type="Proteomes" id="UP000321124">
    <property type="component" value="Chromosome"/>
</dbReference>